<feature type="region of interest" description="Disordered" evidence="1">
    <location>
        <begin position="95"/>
        <end position="125"/>
    </location>
</feature>
<evidence type="ECO:0000313" key="3">
    <source>
        <dbReference type="Proteomes" id="UP000265515"/>
    </source>
</evidence>
<feature type="compositionally biased region" description="Basic and acidic residues" evidence="1">
    <location>
        <begin position="1026"/>
        <end position="1037"/>
    </location>
</feature>
<keyword evidence="3" id="KW-1185">Reference proteome</keyword>
<sequence>MIGRWAVRLQEYNFDIVHRKTEKHGNADGLTRLHRPNKVAKGDEITPWKELELNGEPSRSYFSASGAPYRDLPTAESPGDGYHEGVGAIVGSATRSGRDDQQYRPSTSGVSYCAGGRPSRASSFRPASMNRHRLSTFTLPSDVPVFWQSAEDTSLSFTVKHLDVPILCALLWGPWWQWQAYVALSFCLLDVAFHWAEPADRTVESEVPNNEVELLLVQAWRTGTEGDFLGIIFGEVRDDNLSAITDELLVFLVQVLDDLPLEILSRCDERPGTATLTRSLESQLLWATCTELDEWNYYLASRGVYLTPDVTDLSTWDPLVRRVPEGQTSEEAKEEEEEEFEESTEEEERDDDPDYRESEAEVLGEAVSGEDNEEQEDDSEEETGEEEATSTDSSEAAKLTREEQEAEDRKWWEKVEGKRSIEDSGPPLQLLQGNHALNPEPPREEDDNCWYQKSCQGLVTPYWLNVEKGEDIEEGAYVWVRARRLAWKEGIARGGSPLLGRFLEVQATVFLDEGTWTEVWRGLVTRLDAHTGYLESARKVANDLVLTNYEEGTFKSWTEVSFAEPSEAPRASKVVHAGLPDFLAQSLKKDPEGRVVEVLQAALRSGVRTRGLFWLYTRCVDAGVPPRREVMIRGIPGTLWASIGPIEGAGEVVYITLPKASQGGPTKTVRREVSEIRQGKAFVRLSVSSEEGLVIGETKIFLSKEDLLEVVRNSKLGENPLLDARAVQGRLERLVEEVGPQERGRKIYQVTYEGWEEVPLFVNSDPVGVPRFILERVYPSEAVKRVVERRISILNQFRFTRSDLHSLLTWCLRNPYQDSWSSLEGLSYAFEGWGQHVRVSTVSWRYMGKICEAGLEGPKAAVRNKNRVRGRGARRKDRRATLAKEATSELVIGCMESVVEHGITQSPRTTDMGRTEEDTELGARLSKSVEGVTEGAEVVGRALKNTGAPLGERTMELRASPEERLHQEVEPRIPVRERVAETTRGFPIETRWSGRVDAEERVEWTQEFPRDKAGCWAPRRGEEGSLRRRDLGDDRPTEIGGGPRRWAERETGSGWVQEEAVGRNVGGFGDVWRGFRGQETMCWECEDPGESGRREEEPWGPPRARPWVEELDPAWYKPYDPAIDGPAEGPYFRRYDDRRGPYYDVNLGLESLYFNGRDVTGFVEK</sequence>
<feature type="region of interest" description="Disordered" evidence="1">
    <location>
        <begin position="321"/>
        <end position="447"/>
    </location>
</feature>
<dbReference type="Gramene" id="GBG72704">
    <property type="protein sequence ID" value="GBG72704"/>
    <property type="gene ID" value="CBR_g12271"/>
</dbReference>
<accession>A0A388KRM1</accession>
<dbReference type="AlphaFoldDB" id="A0A388KRM1"/>
<reference evidence="2 3" key="1">
    <citation type="journal article" date="2018" name="Cell">
        <title>The Chara Genome: Secondary Complexity and Implications for Plant Terrestrialization.</title>
        <authorList>
            <person name="Nishiyama T."/>
            <person name="Sakayama H."/>
            <person name="Vries J.D."/>
            <person name="Buschmann H."/>
            <person name="Saint-Marcoux D."/>
            <person name="Ullrich K.K."/>
            <person name="Haas F.B."/>
            <person name="Vanderstraeten L."/>
            <person name="Becker D."/>
            <person name="Lang D."/>
            <person name="Vosolsobe S."/>
            <person name="Rombauts S."/>
            <person name="Wilhelmsson P.K.I."/>
            <person name="Janitza P."/>
            <person name="Kern R."/>
            <person name="Heyl A."/>
            <person name="Rumpler F."/>
            <person name="Villalobos L.I.A.C."/>
            <person name="Clay J.M."/>
            <person name="Skokan R."/>
            <person name="Toyoda A."/>
            <person name="Suzuki Y."/>
            <person name="Kagoshima H."/>
            <person name="Schijlen E."/>
            <person name="Tajeshwar N."/>
            <person name="Catarino B."/>
            <person name="Hetherington A.J."/>
            <person name="Saltykova A."/>
            <person name="Bonnot C."/>
            <person name="Breuninger H."/>
            <person name="Symeonidi A."/>
            <person name="Radhakrishnan G.V."/>
            <person name="Van Nieuwerburgh F."/>
            <person name="Deforce D."/>
            <person name="Chang C."/>
            <person name="Karol K.G."/>
            <person name="Hedrich R."/>
            <person name="Ulvskov P."/>
            <person name="Glockner G."/>
            <person name="Delwiche C.F."/>
            <person name="Petrasek J."/>
            <person name="Van de Peer Y."/>
            <person name="Friml J."/>
            <person name="Beilby M."/>
            <person name="Dolan L."/>
            <person name="Kohara Y."/>
            <person name="Sugano S."/>
            <person name="Fujiyama A."/>
            <person name="Delaux P.-M."/>
            <person name="Quint M."/>
            <person name="TheiBen G."/>
            <person name="Hagemann M."/>
            <person name="Harholt J."/>
            <person name="Dunand C."/>
            <person name="Zachgo S."/>
            <person name="Langdale J."/>
            <person name="Maumus F."/>
            <person name="Straeten D.V.D."/>
            <person name="Gould S.B."/>
            <person name="Rensing S.A."/>
        </authorList>
    </citation>
    <scope>NUCLEOTIDE SEQUENCE [LARGE SCALE GENOMIC DNA]</scope>
    <source>
        <strain evidence="2 3">S276</strain>
    </source>
</reference>
<gene>
    <name evidence="2" type="ORF">CBR_g12271</name>
</gene>
<evidence type="ECO:0000313" key="2">
    <source>
        <dbReference type="EMBL" id="GBG72704.1"/>
    </source>
</evidence>
<evidence type="ECO:0000256" key="1">
    <source>
        <dbReference type="SAM" id="MobiDB-lite"/>
    </source>
</evidence>
<proteinExistence type="predicted"/>
<feature type="compositionally biased region" description="Low complexity" evidence="1">
    <location>
        <begin position="114"/>
        <end position="125"/>
    </location>
</feature>
<comment type="caution">
    <text evidence="2">The sequence shown here is derived from an EMBL/GenBank/DDBJ whole genome shotgun (WGS) entry which is preliminary data.</text>
</comment>
<feature type="region of interest" description="Disordered" evidence="1">
    <location>
        <begin position="1026"/>
        <end position="1053"/>
    </location>
</feature>
<organism evidence="2 3">
    <name type="scientific">Chara braunii</name>
    <name type="common">Braun's stonewort</name>
    <dbReference type="NCBI Taxonomy" id="69332"/>
    <lineage>
        <taxon>Eukaryota</taxon>
        <taxon>Viridiplantae</taxon>
        <taxon>Streptophyta</taxon>
        <taxon>Charophyceae</taxon>
        <taxon>Charales</taxon>
        <taxon>Characeae</taxon>
        <taxon>Chara</taxon>
    </lineage>
</organism>
<name>A0A388KRM1_CHABU</name>
<feature type="compositionally biased region" description="Acidic residues" evidence="1">
    <location>
        <begin position="368"/>
        <end position="389"/>
    </location>
</feature>
<protein>
    <submittedName>
        <fullName evidence="2">Uncharacterized protein</fullName>
    </submittedName>
</protein>
<dbReference type="EMBL" id="BFEA01000170">
    <property type="protein sequence ID" value="GBG72704.1"/>
    <property type="molecule type" value="Genomic_DNA"/>
</dbReference>
<dbReference type="Proteomes" id="UP000265515">
    <property type="component" value="Unassembled WGS sequence"/>
</dbReference>
<feature type="compositionally biased region" description="Basic and acidic residues" evidence="1">
    <location>
        <begin position="398"/>
        <end position="422"/>
    </location>
</feature>
<feature type="compositionally biased region" description="Acidic residues" evidence="1">
    <location>
        <begin position="332"/>
        <end position="354"/>
    </location>
</feature>